<feature type="domain" description="DnaK suppressor protein DksA N-terminal" evidence="9">
    <location>
        <begin position="45"/>
        <end position="115"/>
    </location>
</feature>
<feature type="zinc finger region" description="dksA C4-type" evidence="6">
    <location>
        <begin position="123"/>
        <end position="147"/>
    </location>
</feature>
<feature type="region of interest" description="Disordered" evidence="7">
    <location>
        <begin position="1"/>
        <end position="40"/>
    </location>
</feature>
<dbReference type="PROSITE" id="PS51128">
    <property type="entry name" value="ZF_DKSA_2"/>
    <property type="match status" value="1"/>
</dbReference>
<dbReference type="Pfam" id="PF21157">
    <property type="entry name" value="DksA_N"/>
    <property type="match status" value="1"/>
</dbReference>
<dbReference type="PANTHER" id="PTHR33823:SF2">
    <property type="entry name" value="RNA POLYMERASE-BINDING TRANSCRIPTION FACTOR DKSA"/>
    <property type="match status" value="1"/>
</dbReference>
<organism evidence="10 11">
    <name type="scientific">Zymomonas mobilis subsp. mobilis (strain ATCC 10988 / DSM 424 / LMG 404 / NCIMB 8938 / NRRL B-806 / ZM1)</name>
    <dbReference type="NCBI Taxonomy" id="555217"/>
    <lineage>
        <taxon>Bacteria</taxon>
        <taxon>Pseudomonadati</taxon>
        <taxon>Pseudomonadota</taxon>
        <taxon>Alphaproteobacteria</taxon>
        <taxon>Sphingomonadales</taxon>
        <taxon>Zymomonadaceae</taxon>
        <taxon>Zymomonas</taxon>
    </lineage>
</organism>
<dbReference type="HAMAP" id="MF_00926">
    <property type="entry name" value="DksA"/>
    <property type="match status" value="1"/>
</dbReference>
<name>A0A0H3FWN4_ZYMMA</name>
<accession>A0A0H3FWN4</accession>
<dbReference type="GeneID" id="79903868"/>
<keyword evidence="1 5" id="KW-0963">Cytoplasm</keyword>
<keyword evidence="2 5" id="KW-0479">Metal-binding</keyword>
<evidence type="ECO:0000256" key="6">
    <source>
        <dbReference type="PROSITE-ProRule" id="PRU00510"/>
    </source>
</evidence>
<proteinExistence type="inferred from homology"/>
<dbReference type="InterPro" id="IPR048489">
    <property type="entry name" value="DksA_N"/>
</dbReference>
<dbReference type="Gene3D" id="1.20.120.910">
    <property type="entry name" value="DksA, coiled-coil domain"/>
    <property type="match status" value="1"/>
</dbReference>
<evidence type="ECO:0000259" key="9">
    <source>
        <dbReference type="Pfam" id="PF21157"/>
    </source>
</evidence>
<comment type="subunit">
    <text evidence="5">Interacts directly with the RNA polymerase.</text>
</comment>
<dbReference type="InterPro" id="IPR012784">
    <property type="entry name" value="DksA_RNA_pol-bd"/>
</dbReference>
<keyword evidence="3 5" id="KW-0863">Zinc-finger</keyword>
<dbReference type="Proteomes" id="UP000001494">
    <property type="component" value="Chromosome"/>
</dbReference>
<evidence type="ECO:0000256" key="2">
    <source>
        <dbReference type="ARBA" id="ARBA00022723"/>
    </source>
</evidence>
<dbReference type="GO" id="GO:0005737">
    <property type="term" value="C:cytoplasm"/>
    <property type="evidence" value="ECO:0007669"/>
    <property type="project" value="UniProtKB-SubCell"/>
</dbReference>
<dbReference type="GO" id="GO:0008270">
    <property type="term" value="F:zinc ion binding"/>
    <property type="evidence" value="ECO:0007669"/>
    <property type="project" value="UniProtKB-UniRule"/>
</dbReference>
<dbReference type="eggNOG" id="COG1734">
    <property type="taxonomic scope" value="Bacteria"/>
</dbReference>
<evidence type="ECO:0000313" key="10">
    <source>
        <dbReference type="EMBL" id="AEH62170.1"/>
    </source>
</evidence>
<feature type="domain" description="Zinc finger DksA/TraR C4-type" evidence="8">
    <location>
        <begin position="118"/>
        <end position="153"/>
    </location>
</feature>
<gene>
    <name evidence="5" type="primary">dksA</name>
    <name evidence="10" type="ordered locus">Zmob_0320</name>
</gene>
<evidence type="ECO:0000256" key="1">
    <source>
        <dbReference type="ARBA" id="ARBA00022490"/>
    </source>
</evidence>
<dbReference type="SUPFAM" id="SSF109635">
    <property type="entry name" value="DnaK suppressor protein DksA, alpha-hairpin domain"/>
    <property type="match status" value="1"/>
</dbReference>
<dbReference type="InterPro" id="IPR000962">
    <property type="entry name" value="Znf_DskA_TraR"/>
</dbReference>
<protein>
    <recommendedName>
        <fullName evidence="5">RNA polymerase-binding transcription factor DksA</fullName>
    </recommendedName>
</protein>
<dbReference type="HOGENOM" id="CLU_043144_2_2_5"/>
<dbReference type="SUPFAM" id="SSF57716">
    <property type="entry name" value="Glucocorticoid receptor-like (DNA-binding domain)"/>
    <property type="match status" value="1"/>
</dbReference>
<dbReference type="InterPro" id="IPR037187">
    <property type="entry name" value="DnaK_N"/>
</dbReference>
<dbReference type="InterPro" id="IPR020458">
    <property type="entry name" value="Znf_DskA_TraR_CS"/>
</dbReference>
<dbReference type="OrthoDB" id="9803742at2"/>
<comment type="caution">
    <text evidence="5">Lacks conserved residue(s) required for the propagation of feature annotation.</text>
</comment>
<evidence type="ECO:0000256" key="3">
    <source>
        <dbReference type="ARBA" id="ARBA00022771"/>
    </source>
</evidence>
<feature type="compositionally biased region" description="Polar residues" evidence="7">
    <location>
        <begin position="1"/>
        <end position="16"/>
    </location>
</feature>
<keyword evidence="4 5" id="KW-0862">Zinc</keyword>
<evidence type="ECO:0000259" key="8">
    <source>
        <dbReference type="Pfam" id="PF01258"/>
    </source>
</evidence>
<reference evidence="10 11" key="1">
    <citation type="journal article" date="2011" name="J. Bacteriol.">
        <title>Genome sequence of the ethanol-producing Zymomonas mobilis subsp. mobilis lectotype strain ATCC 10988.</title>
        <authorList>
            <person name="Pappas K.M."/>
            <person name="Kouvelis V.N."/>
            <person name="Saunders E."/>
            <person name="Brettin T.S."/>
            <person name="Bruce D."/>
            <person name="Detter C."/>
            <person name="Balakireva M."/>
            <person name="Han C.S."/>
            <person name="Savvakis G."/>
            <person name="Kyrpides N.C."/>
            <person name="Typas M.A."/>
        </authorList>
    </citation>
    <scope>NUCLEOTIDE SEQUENCE [LARGE SCALE GENOMIC DNA]</scope>
    <source>
        <strain evidence="11">ATCC 10988 / DSM 424 / CCUG 17860 / LMG 404 / NCIMB 8938 / NRRL B-806 / ZM1</strain>
    </source>
</reference>
<dbReference type="Pfam" id="PF01258">
    <property type="entry name" value="zf-dskA_traR"/>
    <property type="match status" value="1"/>
</dbReference>
<dbReference type="EMBL" id="CP002850">
    <property type="protein sequence ID" value="AEH62170.1"/>
    <property type="molecule type" value="Genomic_DNA"/>
</dbReference>
<dbReference type="PANTHER" id="PTHR33823">
    <property type="entry name" value="RNA POLYMERASE-BINDING TRANSCRIPTION FACTOR DKSA-RELATED"/>
    <property type="match status" value="1"/>
</dbReference>
<evidence type="ECO:0000256" key="7">
    <source>
        <dbReference type="SAM" id="MobiDB-lite"/>
    </source>
</evidence>
<comment type="similarity">
    <text evidence="5">Belongs to the DksA family.</text>
</comment>
<dbReference type="RefSeq" id="WP_011240839.1">
    <property type="nucleotide sequence ID" value="NC_017262.1"/>
</dbReference>
<dbReference type="NCBIfam" id="TIGR02420">
    <property type="entry name" value="dksA"/>
    <property type="match status" value="1"/>
</dbReference>
<dbReference type="AlphaFoldDB" id="A0A0H3FWN4"/>
<dbReference type="GO" id="GO:0010468">
    <property type="term" value="P:regulation of gene expression"/>
    <property type="evidence" value="ECO:0007669"/>
    <property type="project" value="UniProtKB-UniRule"/>
</dbReference>
<dbReference type="KEGG" id="zmm:Zmob_0320"/>
<dbReference type="PROSITE" id="PS01102">
    <property type="entry name" value="ZF_DKSA_1"/>
    <property type="match status" value="1"/>
</dbReference>
<evidence type="ECO:0000313" key="11">
    <source>
        <dbReference type="Proteomes" id="UP000001494"/>
    </source>
</evidence>
<sequence>MASNFTASKVDTNGIKTSALEKAPSVAAPDDYRPSPDEPFMNERQQAYFREKLLKWKEAILIESRGTLAQLRQESLKEADLTDRASSETDWSIELRTRDRQRKLISKIDAALRRLDEGEYGYCEVTGEPISLARLEARPIATMTIEAQEKHERHEKVSREE</sequence>
<comment type="function">
    <text evidence="5">Transcription factor that acts by binding directly to the RNA polymerase (RNAP). Required for negative regulation of rRNA expression and positive regulation of several amino acid biosynthesis promoters.</text>
</comment>
<evidence type="ECO:0000256" key="5">
    <source>
        <dbReference type="HAMAP-Rule" id="MF_00926"/>
    </source>
</evidence>
<evidence type="ECO:0000256" key="4">
    <source>
        <dbReference type="ARBA" id="ARBA00022833"/>
    </source>
</evidence>
<comment type="subcellular location">
    <subcellularLocation>
        <location evidence="5">Cytoplasm</location>
    </subcellularLocation>
</comment>